<reference evidence="6" key="1">
    <citation type="submission" date="2023-10" db="EMBL/GenBank/DDBJ databases">
        <title>Genome sequence of Blautia coccoides DSM 935.</title>
        <authorList>
            <person name="Boeer T."/>
            <person name="Bengelsdorf F.R."/>
            <person name="Daniel R."/>
            <person name="Poehlein A."/>
        </authorList>
    </citation>
    <scope>NUCLEOTIDE SEQUENCE [LARGE SCALE GENOMIC DNA]</scope>
    <source>
        <strain evidence="6">DSM 935</strain>
    </source>
</reference>
<dbReference type="Pfam" id="PF00072">
    <property type="entry name" value="Response_reg"/>
    <property type="match status" value="1"/>
</dbReference>
<evidence type="ECO:0000256" key="4">
    <source>
        <dbReference type="PROSITE-ProRule" id="PRU00169"/>
    </source>
</evidence>
<dbReference type="PROSITE" id="PS50110">
    <property type="entry name" value="RESPONSE_REGULATORY"/>
    <property type="match status" value="1"/>
</dbReference>
<organism evidence="6 7">
    <name type="scientific">Blautia producta</name>
    <dbReference type="NCBI Taxonomy" id="33035"/>
    <lineage>
        <taxon>Bacteria</taxon>
        <taxon>Bacillati</taxon>
        <taxon>Bacillota</taxon>
        <taxon>Clostridia</taxon>
        <taxon>Lachnospirales</taxon>
        <taxon>Lachnospiraceae</taxon>
        <taxon>Blautia</taxon>
    </lineage>
</organism>
<dbReference type="Gene3D" id="3.40.50.2300">
    <property type="match status" value="1"/>
</dbReference>
<dbReference type="EMBL" id="CP136422">
    <property type="protein sequence ID" value="WPX73030.1"/>
    <property type="molecule type" value="Genomic_DNA"/>
</dbReference>
<dbReference type="PANTHER" id="PTHR44591">
    <property type="entry name" value="STRESS RESPONSE REGULATOR PROTEIN 1"/>
    <property type="match status" value="1"/>
</dbReference>
<proteinExistence type="predicted"/>
<dbReference type="Proteomes" id="UP001325248">
    <property type="component" value="Chromosome"/>
</dbReference>
<keyword evidence="7" id="KW-1185">Reference proteome</keyword>
<dbReference type="SUPFAM" id="SSF52172">
    <property type="entry name" value="CheY-like"/>
    <property type="match status" value="1"/>
</dbReference>
<dbReference type="CDD" id="cd00156">
    <property type="entry name" value="REC"/>
    <property type="match status" value="1"/>
</dbReference>
<sequence length="118" mass="13480">MESIRKILIVDDDTLFLNLLAQALRERGHIVTTASGVQEAKNAFLADDFSLVCSDIRMADGTGFELLDYIRTSFTKLPAIIMSSYLTREDRFEARIAKVFWVEKTDKNLVDIIVNYEK</sequence>
<evidence type="ECO:0000256" key="3">
    <source>
        <dbReference type="ARBA" id="ARBA00024867"/>
    </source>
</evidence>
<dbReference type="InterPro" id="IPR050595">
    <property type="entry name" value="Bact_response_regulator"/>
</dbReference>
<dbReference type="InterPro" id="IPR011006">
    <property type="entry name" value="CheY-like_superfamily"/>
</dbReference>
<evidence type="ECO:0000313" key="7">
    <source>
        <dbReference type="Proteomes" id="UP001325248"/>
    </source>
</evidence>
<gene>
    <name evidence="6" type="primary">rssB_4</name>
    <name evidence="6" type="ORF">BLCOC_13710</name>
</gene>
<name>A0ABZ0U735_9FIRM</name>
<accession>A0ABZ0U735</accession>
<dbReference type="PANTHER" id="PTHR44591:SF25">
    <property type="entry name" value="CHEMOTAXIS TWO-COMPONENT RESPONSE REGULATOR"/>
    <property type="match status" value="1"/>
</dbReference>
<evidence type="ECO:0000256" key="2">
    <source>
        <dbReference type="ARBA" id="ARBA00022553"/>
    </source>
</evidence>
<evidence type="ECO:0000259" key="5">
    <source>
        <dbReference type="PROSITE" id="PS50110"/>
    </source>
</evidence>
<dbReference type="SMART" id="SM00448">
    <property type="entry name" value="REC"/>
    <property type="match status" value="1"/>
</dbReference>
<protein>
    <recommendedName>
        <fullName evidence="1">Stage 0 sporulation protein A homolog</fullName>
    </recommendedName>
</protein>
<evidence type="ECO:0000256" key="1">
    <source>
        <dbReference type="ARBA" id="ARBA00018672"/>
    </source>
</evidence>
<feature type="modified residue" description="4-aspartylphosphate" evidence="4">
    <location>
        <position position="55"/>
    </location>
</feature>
<dbReference type="InterPro" id="IPR001789">
    <property type="entry name" value="Sig_transdc_resp-reg_receiver"/>
</dbReference>
<feature type="domain" description="Response regulatory" evidence="5">
    <location>
        <begin position="6"/>
        <end position="117"/>
    </location>
</feature>
<evidence type="ECO:0000313" key="6">
    <source>
        <dbReference type="EMBL" id="WPX73030.1"/>
    </source>
</evidence>
<keyword evidence="2 4" id="KW-0597">Phosphoprotein</keyword>
<comment type="function">
    <text evidence="3">May play the central regulatory role in sporulation. It may be an element of the effector pathway responsible for the activation of sporulation genes in response to nutritional stress. Spo0A may act in concert with spo0H (a sigma factor) to control the expression of some genes that are critical to the sporulation process.</text>
</comment>